<keyword evidence="1" id="KW-0812">Transmembrane</keyword>
<reference evidence="2" key="1">
    <citation type="journal article" date="2014" name="Int. J. Syst. Evol. Microbiol.">
        <title>Complete genome sequence of Corynebacterium casei LMG S-19264T (=DSM 44701T), isolated from a smear-ripened cheese.</title>
        <authorList>
            <consortium name="US DOE Joint Genome Institute (JGI-PGF)"/>
            <person name="Walter F."/>
            <person name="Albersmeier A."/>
            <person name="Kalinowski J."/>
            <person name="Ruckert C."/>
        </authorList>
    </citation>
    <scope>NUCLEOTIDE SEQUENCE</scope>
    <source>
        <strain evidence="2">JCM 4391</strain>
    </source>
</reference>
<accession>A0A918M6Q1</accession>
<gene>
    <name evidence="2" type="ORF">GCM10010274_47310</name>
</gene>
<feature type="transmembrane region" description="Helical" evidence="1">
    <location>
        <begin position="6"/>
        <end position="25"/>
    </location>
</feature>
<evidence type="ECO:0000313" key="2">
    <source>
        <dbReference type="EMBL" id="GGU53012.1"/>
    </source>
</evidence>
<comment type="caution">
    <text evidence="2">The sequence shown here is derived from an EMBL/GenBank/DDBJ whole genome shotgun (WGS) entry which is preliminary data.</text>
</comment>
<dbReference type="RefSeq" id="WP_189552987.1">
    <property type="nucleotide sequence ID" value="NZ_BMTP01000013.1"/>
</dbReference>
<dbReference type="Proteomes" id="UP000636661">
    <property type="component" value="Unassembled WGS sequence"/>
</dbReference>
<organism evidence="2 3">
    <name type="scientific">Streptomyces lavendofoliae</name>
    <dbReference type="NCBI Taxonomy" id="67314"/>
    <lineage>
        <taxon>Bacteria</taxon>
        <taxon>Bacillati</taxon>
        <taxon>Actinomycetota</taxon>
        <taxon>Actinomycetes</taxon>
        <taxon>Kitasatosporales</taxon>
        <taxon>Streptomycetaceae</taxon>
        <taxon>Streptomyces</taxon>
    </lineage>
</organism>
<evidence type="ECO:0000256" key="1">
    <source>
        <dbReference type="SAM" id="Phobius"/>
    </source>
</evidence>
<name>A0A918M6Q1_9ACTN</name>
<feature type="transmembrane region" description="Helical" evidence="1">
    <location>
        <begin position="57"/>
        <end position="76"/>
    </location>
</feature>
<evidence type="ECO:0000313" key="3">
    <source>
        <dbReference type="Proteomes" id="UP000636661"/>
    </source>
</evidence>
<dbReference type="AlphaFoldDB" id="A0A918M6Q1"/>
<protein>
    <submittedName>
        <fullName evidence="2">Uncharacterized protein</fullName>
    </submittedName>
</protein>
<keyword evidence="1" id="KW-0472">Membrane</keyword>
<proteinExistence type="predicted"/>
<reference evidence="2" key="2">
    <citation type="submission" date="2020-09" db="EMBL/GenBank/DDBJ databases">
        <authorList>
            <person name="Sun Q."/>
            <person name="Ohkuma M."/>
        </authorList>
    </citation>
    <scope>NUCLEOTIDE SEQUENCE</scope>
    <source>
        <strain evidence="2">JCM 4391</strain>
    </source>
</reference>
<feature type="transmembrane region" description="Helical" evidence="1">
    <location>
        <begin position="32"/>
        <end position="51"/>
    </location>
</feature>
<dbReference type="EMBL" id="BMTP01000013">
    <property type="protein sequence ID" value="GGU53012.1"/>
    <property type="molecule type" value="Genomic_DNA"/>
</dbReference>
<sequence>MFWEAVGAVVLGFALSWTAAHRFGGRLPSRRVVLGAGVLGSLFGALITHAALGPGHALGTVLGAVAVAAVVLSLLLRPAGRLRRSAATQT</sequence>
<keyword evidence="3" id="KW-1185">Reference proteome</keyword>
<keyword evidence="1" id="KW-1133">Transmembrane helix</keyword>